<evidence type="ECO:0000313" key="1">
    <source>
        <dbReference type="EMBL" id="CAI9164366.1"/>
    </source>
</evidence>
<sequence length="94" mass="10278">MLKEVTCGGDTEVRVRHLVFPILQRGAECSKALGEATAPRCENPGSLSYHVEESHQLIRTIHTGLIYMQEISLLYATSLNPSGFTGCNSESDPN</sequence>
<reference evidence="1" key="1">
    <citation type="submission" date="2023-04" db="EMBL/GenBank/DDBJ databases">
        <authorList>
            <consortium name="ELIXIR-Norway"/>
        </authorList>
    </citation>
    <scope>NUCLEOTIDE SEQUENCE [LARGE SCALE GENOMIC DNA]</scope>
</reference>
<dbReference type="Proteomes" id="UP001176941">
    <property type="component" value="Chromosome 22"/>
</dbReference>
<keyword evidence="2" id="KW-1185">Reference proteome</keyword>
<dbReference type="EMBL" id="OX459958">
    <property type="protein sequence ID" value="CAI9164366.1"/>
    <property type="molecule type" value="Genomic_DNA"/>
</dbReference>
<accession>A0ABN8YTJ6</accession>
<proteinExistence type="predicted"/>
<protein>
    <submittedName>
        <fullName evidence="1">Uncharacterized protein</fullName>
    </submittedName>
</protein>
<name>A0ABN8YTJ6_RANTA</name>
<evidence type="ECO:0000313" key="2">
    <source>
        <dbReference type="Proteomes" id="UP001176941"/>
    </source>
</evidence>
<gene>
    <name evidence="1" type="ORF">MRATA1EN1_LOCUS13328</name>
</gene>
<organism evidence="1 2">
    <name type="scientific">Rangifer tarandus platyrhynchus</name>
    <name type="common">Svalbard reindeer</name>
    <dbReference type="NCBI Taxonomy" id="3082113"/>
    <lineage>
        <taxon>Eukaryota</taxon>
        <taxon>Metazoa</taxon>
        <taxon>Chordata</taxon>
        <taxon>Craniata</taxon>
        <taxon>Vertebrata</taxon>
        <taxon>Euteleostomi</taxon>
        <taxon>Mammalia</taxon>
        <taxon>Eutheria</taxon>
        <taxon>Laurasiatheria</taxon>
        <taxon>Artiodactyla</taxon>
        <taxon>Ruminantia</taxon>
        <taxon>Pecora</taxon>
        <taxon>Cervidae</taxon>
        <taxon>Odocoileinae</taxon>
        <taxon>Rangifer</taxon>
    </lineage>
</organism>